<reference evidence="2" key="2">
    <citation type="journal article" date="2014" name="ISME J.">
        <title>Microbial stratification in low pH oxic and suboxic macroscopic growths along an acid mine drainage.</title>
        <authorList>
            <person name="Mendez-Garcia C."/>
            <person name="Mesa V."/>
            <person name="Sprenger R.R."/>
            <person name="Richter M."/>
            <person name="Diez M.S."/>
            <person name="Solano J."/>
            <person name="Bargiela R."/>
            <person name="Golyshina O.V."/>
            <person name="Manteca A."/>
            <person name="Ramos J.L."/>
            <person name="Gallego J.R."/>
            <person name="Llorente I."/>
            <person name="Martins Dos Santos V.A."/>
            <person name="Jensen O.N."/>
            <person name="Pelaez A.I."/>
            <person name="Sanchez J."/>
            <person name="Ferrer M."/>
        </authorList>
    </citation>
    <scope>NUCLEOTIDE SEQUENCE</scope>
</reference>
<comment type="caution">
    <text evidence="2">The sequence shown here is derived from an EMBL/GenBank/DDBJ whole genome shotgun (WGS) entry which is preliminary data.</text>
</comment>
<accession>T0ZIX6</accession>
<proteinExistence type="predicted"/>
<feature type="transmembrane region" description="Helical" evidence="1">
    <location>
        <begin position="162"/>
        <end position="182"/>
    </location>
</feature>
<feature type="transmembrane region" description="Helical" evidence="1">
    <location>
        <begin position="65"/>
        <end position="86"/>
    </location>
</feature>
<gene>
    <name evidence="2" type="ORF">B1B_13459</name>
</gene>
<keyword evidence="1" id="KW-0812">Transmembrane</keyword>
<keyword evidence="1" id="KW-0472">Membrane</keyword>
<dbReference type="AlphaFoldDB" id="T0ZIX6"/>
<reference evidence="2" key="1">
    <citation type="submission" date="2013-08" db="EMBL/GenBank/DDBJ databases">
        <authorList>
            <person name="Mendez C."/>
            <person name="Richter M."/>
            <person name="Ferrer M."/>
            <person name="Sanchez J."/>
        </authorList>
    </citation>
    <scope>NUCLEOTIDE SEQUENCE</scope>
</reference>
<feature type="transmembrane region" description="Helical" evidence="1">
    <location>
        <begin position="98"/>
        <end position="120"/>
    </location>
</feature>
<feature type="transmembrane region" description="Helical" evidence="1">
    <location>
        <begin position="5"/>
        <end position="27"/>
    </location>
</feature>
<protein>
    <recommendedName>
        <fullName evidence="3">NnrS family protein</fullName>
    </recommendedName>
</protein>
<evidence type="ECO:0000313" key="2">
    <source>
        <dbReference type="EMBL" id="EQD44598.1"/>
    </source>
</evidence>
<evidence type="ECO:0008006" key="3">
    <source>
        <dbReference type="Google" id="ProtNLM"/>
    </source>
</evidence>
<dbReference type="EMBL" id="AUZY01008865">
    <property type="protein sequence ID" value="EQD44598.1"/>
    <property type="molecule type" value="Genomic_DNA"/>
</dbReference>
<organism evidence="2">
    <name type="scientific">mine drainage metagenome</name>
    <dbReference type="NCBI Taxonomy" id="410659"/>
    <lineage>
        <taxon>unclassified sequences</taxon>
        <taxon>metagenomes</taxon>
        <taxon>ecological metagenomes</taxon>
    </lineage>
</organism>
<feature type="transmembrane region" description="Helical" evidence="1">
    <location>
        <begin position="33"/>
        <end position="53"/>
    </location>
</feature>
<feature type="non-terminal residue" evidence="2">
    <location>
        <position position="1"/>
    </location>
</feature>
<evidence type="ECO:0000256" key="1">
    <source>
        <dbReference type="SAM" id="Phobius"/>
    </source>
</evidence>
<sequence>SLSGWLTFGIAIAFTVAGCGIAALSPLGFPTGFVVTATGWLLVALWLLVHDIAYPNLKRPNLPRFTSIGLLLGYGWLALGALIVLGHGGTLSGLAYDAALHAVFLGFVLSLVFAHAPVILPAVVGKPFPFRRVLYAPAALLHLSLAARVLADLTTLPLLREWAGLFNVVAIVLFGGLLATLYRQGESSLELAFRSGSAGFFP</sequence>
<keyword evidence="1" id="KW-1133">Transmembrane helix</keyword>
<name>T0ZIX6_9ZZZZ</name>